<evidence type="ECO:0000313" key="1">
    <source>
        <dbReference type="EMBL" id="CAG8825129.1"/>
    </source>
</evidence>
<comment type="caution">
    <text evidence="1">The sequence shown here is derived from an EMBL/GenBank/DDBJ whole genome shotgun (WGS) entry which is preliminary data.</text>
</comment>
<proteinExistence type="predicted"/>
<evidence type="ECO:0000313" key="2">
    <source>
        <dbReference type="Proteomes" id="UP000789920"/>
    </source>
</evidence>
<protein>
    <submittedName>
        <fullName evidence="1">20132_t:CDS:1</fullName>
    </submittedName>
</protein>
<organism evidence="1 2">
    <name type="scientific">Racocetra persica</name>
    <dbReference type="NCBI Taxonomy" id="160502"/>
    <lineage>
        <taxon>Eukaryota</taxon>
        <taxon>Fungi</taxon>
        <taxon>Fungi incertae sedis</taxon>
        <taxon>Mucoromycota</taxon>
        <taxon>Glomeromycotina</taxon>
        <taxon>Glomeromycetes</taxon>
        <taxon>Diversisporales</taxon>
        <taxon>Gigasporaceae</taxon>
        <taxon>Racocetra</taxon>
    </lineage>
</organism>
<dbReference type="Proteomes" id="UP000789920">
    <property type="component" value="Unassembled WGS sequence"/>
</dbReference>
<name>A0ACA9S382_9GLOM</name>
<accession>A0ACA9S382</accession>
<reference evidence="1" key="1">
    <citation type="submission" date="2021-06" db="EMBL/GenBank/DDBJ databases">
        <authorList>
            <person name="Kallberg Y."/>
            <person name="Tangrot J."/>
            <person name="Rosling A."/>
        </authorList>
    </citation>
    <scope>NUCLEOTIDE SEQUENCE</scope>
    <source>
        <strain evidence="1">MA461A</strain>
    </source>
</reference>
<gene>
    <name evidence="1" type="ORF">RPERSI_LOCUS26411</name>
</gene>
<sequence>MTKLSKWLRENLKDNVKEIFKVTIEHLLKLKPPVKKNKRQALISLLQALMKNDKSKVEEEKKDDLSSQILHKFSFSVSKQDYIPSDTVKEFALKYNLSQNIDFLDTDILYILQSFKNEVMNHHVHGITKSEEKWNDKKLQRLLIELVDCLSDEDAFSLCW</sequence>
<dbReference type="EMBL" id="CAJVQC010090031">
    <property type="protein sequence ID" value="CAG8825129.1"/>
    <property type="molecule type" value="Genomic_DNA"/>
</dbReference>
<keyword evidence="2" id="KW-1185">Reference proteome</keyword>